<dbReference type="EMBL" id="HM004124">
    <property type="protein sequence ID" value="ADG60095.1"/>
    <property type="molecule type" value="Genomic_DNA"/>
</dbReference>
<protein>
    <submittedName>
        <fullName evidence="1">Uncharacterized protein uvsY.-2</fullName>
    </submittedName>
</protein>
<accession>E5EPX9</accession>
<sequence>MEHKICVVCKQPIDDALVVESIKGPVHPGQCYQHVEDMPMTESGDTLLAETELLL</sequence>
<dbReference type="Pfam" id="PF10886">
    <property type="entry name" value="DUF2685"/>
    <property type="match status" value="1"/>
</dbReference>
<evidence type="ECO:0000313" key="1">
    <source>
        <dbReference type="EMBL" id="ADG60095.1"/>
    </source>
</evidence>
<organism evidence="1 2">
    <name type="scientific">Acinetobacter phage Acj9</name>
    <dbReference type="NCBI Taxonomy" id="760939"/>
    <lineage>
        <taxon>Viruses</taxon>
        <taxon>Duplodnaviria</taxon>
        <taxon>Heunggongvirae</taxon>
        <taxon>Uroviricota</taxon>
        <taxon>Caudoviricetes</taxon>
        <taxon>Pantevenvirales</taxon>
        <taxon>Straboviridae</taxon>
        <taxon>Twarogvirinae</taxon>
        <taxon>Acajnonavirus</taxon>
        <taxon>Acajnonavirus acj9</taxon>
    </lineage>
</organism>
<dbReference type="KEGG" id="vg:9926629"/>
<dbReference type="RefSeq" id="YP_004010332.1">
    <property type="nucleotide sequence ID" value="NC_014663.1"/>
</dbReference>
<proteinExistence type="predicted"/>
<evidence type="ECO:0000313" key="2">
    <source>
        <dbReference type="Proteomes" id="UP000008731"/>
    </source>
</evidence>
<keyword evidence="2" id="KW-1185">Reference proteome</keyword>
<dbReference type="InterPro" id="IPR024362">
    <property type="entry name" value="DUF2685"/>
</dbReference>
<reference evidence="1 2" key="1">
    <citation type="journal article" date="2010" name="Virol. J.">
        <title>Genomes of the T4-related bacteriophages as windows on microbial genome evolution.</title>
        <authorList>
            <person name="Petrov V.M."/>
            <person name="Ratnayaka S."/>
            <person name="Nolan J.M."/>
            <person name="Miller E.S."/>
            <person name="Karam J.D."/>
        </authorList>
    </citation>
    <scope>NUCLEOTIDE SEQUENCE [LARGE SCALE GENOMIC DNA]</scope>
</reference>
<gene>
    <name evidence="1" type="primary">uvsY.-2</name>
    <name evidence="1" type="ORF">Acj9p195</name>
</gene>
<dbReference type="OrthoDB" id="25546at10239"/>
<dbReference type="Proteomes" id="UP000008731">
    <property type="component" value="Segment"/>
</dbReference>
<dbReference type="GeneID" id="9926629"/>
<name>E5EPX9_9CAUD</name>